<proteinExistence type="predicted"/>
<dbReference type="EMBL" id="QLMA01000002">
    <property type="protein sequence ID" value="RAJ85858.1"/>
    <property type="molecule type" value="Genomic_DNA"/>
</dbReference>
<dbReference type="Proteomes" id="UP000249819">
    <property type="component" value="Unassembled WGS sequence"/>
</dbReference>
<keyword evidence="1" id="KW-0812">Transmembrane</keyword>
<accession>A0A327W8Q6</accession>
<evidence type="ECO:0000313" key="3">
    <source>
        <dbReference type="Proteomes" id="UP000249819"/>
    </source>
</evidence>
<feature type="transmembrane region" description="Helical" evidence="1">
    <location>
        <begin position="9"/>
        <end position="27"/>
    </location>
</feature>
<reference evidence="2 3" key="1">
    <citation type="submission" date="2018-06" db="EMBL/GenBank/DDBJ databases">
        <title>Genomic Encyclopedia of Archaeal and Bacterial Type Strains, Phase II (KMG-II): from individual species to whole genera.</title>
        <authorList>
            <person name="Goeker M."/>
        </authorList>
    </citation>
    <scope>NUCLEOTIDE SEQUENCE [LARGE SCALE GENOMIC DNA]</scope>
    <source>
        <strain evidence="2 3">DSM 29821</strain>
    </source>
</reference>
<keyword evidence="1" id="KW-1133">Transmembrane helix</keyword>
<name>A0A327W8Q6_9BACT</name>
<comment type="caution">
    <text evidence="2">The sequence shown here is derived from an EMBL/GenBank/DDBJ whole genome shotgun (WGS) entry which is preliminary data.</text>
</comment>
<protein>
    <submittedName>
        <fullName evidence="2">Uncharacterized protein</fullName>
    </submittedName>
</protein>
<organism evidence="2 3">
    <name type="scientific">Chitinophaga dinghuensis</name>
    <dbReference type="NCBI Taxonomy" id="1539050"/>
    <lineage>
        <taxon>Bacteria</taxon>
        <taxon>Pseudomonadati</taxon>
        <taxon>Bacteroidota</taxon>
        <taxon>Chitinophagia</taxon>
        <taxon>Chitinophagales</taxon>
        <taxon>Chitinophagaceae</taxon>
        <taxon>Chitinophaga</taxon>
    </lineage>
</organism>
<dbReference type="AlphaFoldDB" id="A0A327W8Q6"/>
<gene>
    <name evidence="2" type="ORF">CLV59_102564</name>
</gene>
<sequence>MIEWNMTELILYIFFPIMGVLLCIMNVEIIRSVIALNAESITVNKTQLKQTGEQRLLRVNLHAFRKRKRVKGNCDGYPSKRSGE</sequence>
<keyword evidence="1" id="KW-0472">Membrane</keyword>
<evidence type="ECO:0000313" key="2">
    <source>
        <dbReference type="EMBL" id="RAJ85858.1"/>
    </source>
</evidence>
<keyword evidence="3" id="KW-1185">Reference proteome</keyword>
<evidence type="ECO:0000256" key="1">
    <source>
        <dbReference type="SAM" id="Phobius"/>
    </source>
</evidence>